<organism evidence="1 2">
    <name type="scientific">Leucogyrophana mollusca</name>
    <dbReference type="NCBI Taxonomy" id="85980"/>
    <lineage>
        <taxon>Eukaryota</taxon>
        <taxon>Fungi</taxon>
        <taxon>Dikarya</taxon>
        <taxon>Basidiomycota</taxon>
        <taxon>Agaricomycotina</taxon>
        <taxon>Agaricomycetes</taxon>
        <taxon>Agaricomycetidae</taxon>
        <taxon>Boletales</taxon>
        <taxon>Boletales incertae sedis</taxon>
        <taxon>Leucogyrophana</taxon>
    </lineage>
</organism>
<comment type="caution">
    <text evidence="1">The sequence shown here is derived from an EMBL/GenBank/DDBJ whole genome shotgun (WGS) entry which is preliminary data.</text>
</comment>
<sequence>MQEAEEQDTCRICSAPGEPDQPLFYPCKCSGTIRYIHQDCLTTWLSHSKKKNCDVCKYPYSFTKVYASDMPATLPPLLLIRRLAQHALFAVLFGLRAIMIGIVWLAVLPWITIWTWRVYFTMGESTAWWISGRTRSFPDTYNAVYQNISAANETYSQSKNMSMLQQITTRPFWQTLSADIFTGQIIASLIVLVFVAVFLLREWISQNARPGVFEDDDGGLQPPQDPPGDIPPQQLPMMEVARIEIPQNGRAPGIAPRVQLQIQEMQRHQGRLLRARRGMPVPPQARLREQEQEVERQQVPIHPPAAEPHIGGPEVHARLVEAQKGKARSYDEDDRGEGSSDLRIPARARRRLESDLDQNTSSSASTMALGDPSLEHHASYDSEVFDNDMVTDETESSPFQFTFRASALNRPPTPRPEDMYEPNSSSDSIFHLTSESLPDEDVSGSSASFEFVPSAHGDYSDRSFSPAPPSQPPSSTSELHMKFSPPLRRPPFPNTTVDGAAPNKLQLPPSPAAPLASPSLTTYRAPEELEPGPSRPNGYFDRKKRARDESEDEYNHFFRDPPDTHKPTENGHDDAAAVEGNRFIGDQEMDLAQDPENAAREVEEVEEDEDEEEEMIDPEWEGEPEQEEEEEEEEDDDEAELNVVDPAQFPPQAQLQAAIEQAAQVNDELEGGVEDDMDGIMEAIGLRGPVFGVVQNAVLMIFVLDTAIGFGIWLPFTLGKTTALLSLDPPRFLHLLHLPIRAMRIVTDPIVDLVTLLLGRFAFPSIFFVGRFLLRALLYIVTLCVDKIAGQGASNNATEILAWAKSQVSSVWHTITDQLRSSPSPSGNPVSRRIEAFFESDSELARRMEPYFASLGQEVRVTSEQLQASWVRLTYGHGTNERVFAITLGYVVVGLLLALYLNIFTMGNARSAGRAVRNAVRQQLLVVKVAMFIIIELVVFPLGCGLMLDACTVWVFPEATFQSRAAFFAQAPLTALFYHWVAGTMFMYQFAILLAGCRGIMRPGAMWFIKDPQDQNFHPIRDILDRPTFTQFRKLLVSALMYSLVVACGVGSIATLLFIGSKSIFPLRWKTREPLSDVPIDLLFLQFALPYTMRYLRPRKILHRLSVRVWKYLAIKLRLTSYMFGDRQPSEEYTVRYTTWTAFFLRSDSVDAITKVPDGTFRRVPASDNIALPKDLRATVEVLENGEPVNDIARELMLAQNDEAEKAKRDIKDDYITVYIPPHFRSRVIYFILAVWSIMALTVAAGIALPVQLGRRFFGLFTSAFVHDGYSFIAGFYLLWGCYVVAKAVDRMDKRRQRRSGDGPRAEFPVFFIKRSLLWVSKISYMIFFLGIVLPILLALVVDLYIIMPIRLTLDPTLVPRIRVVDMWALGLVYGKIALRGRRRRQANRIARGFTAILNNGWTHPDPHAATTEVIAPLAGGFLGMLVLPAVVIWSVRHFWHVPVSNKFMFMHAYPGIFAVAGLSRAVIAAVGVLSSWSQSIRDKEFLVEMRLQNLEPKERGLMEEAVSTEKNDRHAPHP</sequence>
<reference evidence="1" key="1">
    <citation type="journal article" date="2021" name="New Phytol.">
        <title>Evolutionary innovations through gain and loss of genes in the ectomycorrhizal Boletales.</title>
        <authorList>
            <person name="Wu G."/>
            <person name="Miyauchi S."/>
            <person name="Morin E."/>
            <person name="Kuo A."/>
            <person name="Drula E."/>
            <person name="Varga T."/>
            <person name="Kohler A."/>
            <person name="Feng B."/>
            <person name="Cao Y."/>
            <person name="Lipzen A."/>
            <person name="Daum C."/>
            <person name="Hundley H."/>
            <person name="Pangilinan J."/>
            <person name="Johnson J."/>
            <person name="Barry K."/>
            <person name="LaButti K."/>
            <person name="Ng V."/>
            <person name="Ahrendt S."/>
            <person name="Min B."/>
            <person name="Choi I.G."/>
            <person name="Park H."/>
            <person name="Plett J.M."/>
            <person name="Magnuson J."/>
            <person name="Spatafora J.W."/>
            <person name="Nagy L.G."/>
            <person name="Henrissat B."/>
            <person name="Grigoriev I.V."/>
            <person name="Yang Z.L."/>
            <person name="Xu J."/>
            <person name="Martin F.M."/>
        </authorList>
    </citation>
    <scope>NUCLEOTIDE SEQUENCE</scope>
    <source>
        <strain evidence="1">KUC20120723A-06</strain>
    </source>
</reference>
<keyword evidence="2" id="KW-1185">Reference proteome</keyword>
<dbReference type="Proteomes" id="UP000790709">
    <property type="component" value="Unassembled WGS sequence"/>
</dbReference>
<proteinExistence type="predicted"/>
<dbReference type="EMBL" id="MU266432">
    <property type="protein sequence ID" value="KAH7924153.1"/>
    <property type="molecule type" value="Genomic_DNA"/>
</dbReference>
<protein>
    <submittedName>
        <fullName evidence="1">Uncharacterized protein</fullName>
    </submittedName>
</protein>
<gene>
    <name evidence="1" type="ORF">BV22DRAFT_1091457</name>
</gene>
<evidence type="ECO:0000313" key="2">
    <source>
        <dbReference type="Proteomes" id="UP000790709"/>
    </source>
</evidence>
<name>A0ACB8BFW1_9AGAM</name>
<accession>A0ACB8BFW1</accession>
<evidence type="ECO:0000313" key="1">
    <source>
        <dbReference type="EMBL" id="KAH7924153.1"/>
    </source>
</evidence>